<reference evidence="2" key="1">
    <citation type="submission" date="2020-05" db="EMBL/GenBank/DDBJ databases">
        <authorList>
            <person name="Chiriac C."/>
            <person name="Salcher M."/>
            <person name="Ghai R."/>
            <person name="Kavagutti S V."/>
        </authorList>
    </citation>
    <scope>NUCLEOTIDE SEQUENCE</scope>
</reference>
<dbReference type="AlphaFoldDB" id="A0A6J6DNE7"/>
<feature type="transmembrane region" description="Helical" evidence="1">
    <location>
        <begin position="20"/>
        <end position="40"/>
    </location>
</feature>
<proteinExistence type="predicted"/>
<keyword evidence="1" id="KW-0812">Transmembrane</keyword>
<sequence>MPRAKFWADARWADDGSASIEFISAGLLLLVPVMYLVLALSSVQQAMLAAEGASRHAVRVFVQATNEARAFERSTTAVQFAFADAHITQRASTTISCRPTPSDCLVPGSRVTVTVRASIPLPFIPDVFGLAQLARVPVSASSTEVVSRFHGARP</sequence>
<name>A0A6J6DNE7_9ZZZZ</name>
<keyword evidence="1" id="KW-1133">Transmembrane helix</keyword>
<protein>
    <submittedName>
        <fullName evidence="2">Unannotated protein</fullName>
    </submittedName>
</protein>
<accession>A0A6J6DNE7</accession>
<keyword evidence="1" id="KW-0472">Membrane</keyword>
<organism evidence="2">
    <name type="scientific">freshwater metagenome</name>
    <dbReference type="NCBI Taxonomy" id="449393"/>
    <lineage>
        <taxon>unclassified sequences</taxon>
        <taxon>metagenomes</taxon>
        <taxon>ecological metagenomes</taxon>
    </lineage>
</organism>
<evidence type="ECO:0000256" key="1">
    <source>
        <dbReference type="SAM" id="Phobius"/>
    </source>
</evidence>
<dbReference type="EMBL" id="CAEZTD010000057">
    <property type="protein sequence ID" value="CAB4562648.1"/>
    <property type="molecule type" value="Genomic_DNA"/>
</dbReference>
<evidence type="ECO:0000313" key="2">
    <source>
        <dbReference type="EMBL" id="CAB4562648.1"/>
    </source>
</evidence>
<gene>
    <name evidence="2" type="ORF">UFOPK1591_00838</name>
</gene>